<feature type="compositionally biased region" description="Low complexity" evidence="2">
    <location>
        <begin position="107"/>
        <end position="121"/>
    </location>
</feature>
<dbReference type="InterPro" id="IPR021140">
    <property type="entry name" value="Inh/Omp19"/>
</dbReference>
<feature type="region of interest" description="Disordered" evidence="2">
    <location>
        <begin position="71"/>
        <end position="128"/>
    </location>
</feature>
<dbReference type="Pfam" id="PF02974">
    <property type="entry name" value="Inh"/>
    <property type="match status" value="1"/>
</dbReference>
<feature type="domain" description="Alkaline proteinase inhibitor/ Outer membrane lipoprotein Omp19" evidence="3">
    <location>
        <begin position="127"/>
        <end position="216"/>
    </location>
</feature>
<evidence type="ECO:0000313" key="4">
    <source>
        <dbReference type="EMBL" id="PXW64974.1"/>
    </source>
</evidence>
<dbReference type="InterPro" id="IPR016085">
    <property type="entry name" value="Protease_inh_B-barrel_dom"/>
</dbReference>
<dbReference type="SUPFAM" id="SSF50882">
    <property type="entry name" value="beta-Barrel protease inhibitors"/>
    <property type="match status" value="1"/>
</dbReference>
<keyword evidence="1" id="KW-0732">Signal</keyword>
<evidence type="ECO:0000313" key="5">
    <source>
        <dbReference type="Proteomes" id="UP000248021"/>
    </source>
</evidence>
<dbReference type="RefSeq" id="WP_110372987.1">
    <property type="nucleotide sequence ID" value="NZ_JAHBRY010000001.1"/>
</dbReference>
<dbReference type="Proteomes" id="UP000248021">
    <property type="component" value="Unassembled WGS sequence"/>
</dbReference>
<dbReference type="GO" id="GO:0004866">
    <property type="term" value="F:endopeptidase inhibitor activity"/>
    <property type="evidence" value="ECO:0007669"/>
    <property type="project" value="InterPro"/>
</dbReference>
<dbReference type="OrthoDB" id="8446677at2"/>
<reference evidence="4 5" key="1">
    <citation type="submission" date="2018-05" db="EMBL/GenBank/DDBJ databases">
        <title>Genomic Encyclopedia of Type Strains, Phase IV (KMG-IV): sequencing the most valuable type-strain genomes for metagenomic binning, comparative biology and taxonomic classification.</title>
        <authorList>
            <person name="Goeker M."/>
        </authorList>
    </citation>
    <scope>NUCLEOTIDE SEQUENCE [LARGE SCALE GENOMIC DNA]</scope>
    <source>
        <strain evidence="4 5">DSM 6462</strain>
    </source>
</reference>
<proteinExistence type="predicted"/>
<name>A0A2V3UKZ8_9HYPH</name>
<dbReference type="PROSITE" id="PS51257">
    <property type="entry name" value="PROKAR_LIPOPROTEIN"/>
    <property type="match status" value="1"/>
</dbReference>
<keyword evidence="5" id="KW-1185">Reference proteome</keyword>
<evidence type="ECO:0000256" key="1">
    <source>
        <dbReference type="ARBA" id="ARBA00022729"/>
    </source>
</evidence>
<feature type="region of interest" description="Disordered" evidence="2">
    <location>
        <begin position="31"/>
        <end position="58"/>
    </location>
</feature>
<evidence type="ECO:0000256" key="2">
    <source>
        <dbReference type="SAM" id="MobiDB-lite"/>
    </source>
</evidence>
<feature type="compositionally biased region" description="Pro residues" evidence="2">
    <location>
        <begin position="85"/>
        <end position="94"/>
    </location>
</feature>
<dbReference type="EMBL" id="QJJK01000001">
    <property type="protein sequence ID" value="PXW64974.1"/>
    <property type="molecule type" value="Genomic_DNA"/>
</dbReference>
<dbReference type="AlphaFoldDB" id="A0A2V3UKZ8"/>
<gene>
    <name evidence="4" type="ORF">C7450_101735</name>
</gene>
<comment type="caution">
    <text evidence="4">The sequence shown here is derived from an EMBL/GenBank/DDBJ whole genome shotgun (WGS) entry which is preliminary data.</text>
</comment>
<organism evidence="4 5">
    <name type="scientific">Chelatococcus asaccharovorans</name>
    <dbReference type="NCBI Taxonomy" id="28210"/>
    <lineage>
        <taxon>Bacteria</taxon>
        <taxon>Pseudomonadati</taxon>
        <taxon>Pseudomonadota</taxon>
        <taxon>Alphaproteobacteria</taxon>
        <taxon>Hyphomicrobiales</taxon>
        <taxon>Chelatococcaceae</taxon>
        <taxon>Chelatococcus</taxon>
    </lineage>
</organism>
<protein>
    <submittedName>
        <fullName evidence="4">Protease inhibitor Inh</fullName>
    </submittedName>
</protein>
<evidence type="ECO:0000259" key="3">
    <source>
        <dbReference type="Pfam" id="PF02974"/>
    </source>
</evidence>
<accession>A0A2V3UKZ8</accession>
<sequence>MQLIVREFGPKWPAVAAIMLLGLGACTSSDRFSGRPGGSVPSGAGGYSRAISDDMEPVAPGPAPTVIASPLPPAPGTPVASDPNFPTPGAPAPVDPMLGQPKPDNMASLGSPAGGAAVPASQMPTSRTSITGTWTAREATGGSCRVTLSSSPSLDLYRASTSGCANKDLQSVNAWDLRDDEVYLYSRGSVVARLKGGSGAYNGVIAKSGAPVTISR</sequence>